<evidence type="ECO:0000313" key="1">
    <source>
        <dbReference type="EMBL" id="OJJ25486.1"/>
    </source>
</evidence>
<dbReference type="Proteomes" id="UP000183940">
    <property type="component" value="Unassembled WGS sequence"/>
</dbReference>
<reference evidence="1" key="1">
    <citation type="submission" date="2016-10" db="EMBL/GenBank/DDBJ databases">
        <title>CRISPR-Cas defence system in Roseofilum reptotaenium: evidence of a bacteriophage-cyanobacterium arms race in the coral black band disease.</title>
        <authorList>
            <person name="Buerger P."/>
            <person name="Wood-Charlson E.M."/>
            <person name="Weynberg K.D."/>
            <person name="Willis B."/>
            <person name="Van Oppen M.J."/>
        </authorList>
    </citation>
    <scope>NUCLEOTIDE SEQUENCE [LARGE SCALE GENOMIC DNA]</scope>
    <source>
        <strain evidence="1">AO1-A</strain>
    </source>
</reference>
<gene>
    <name evidence="1" type="ORF">BI308_10960</name>
</gene>
<evidence type="ECO:0000313" key="2">
    <source>
        <dbReference type="Proteomes" id="UP000183940"/>
    </source>
</evidence>
<comment type="caution">
    <text evidence="1">The sequence shown here is derived from an EMBL/GenBank/DDBJ whole genome shotgun (WGS) entry which is preliminary data.</text>
</comment>
<protein>
    <submittedName>
        <fullName evidence="1">Acetyltransferase</fullName>
    </submittedName>
</protein>
<proteinExistence type="predicted"/>
<organism evidence="1 2">
    <name type="scientific">Roseofilum reptotaenium AO1-A</name>
    <dbReference type="NCBI Taxonomy" id="1925591"/>
    <lineage>
        <taxon>Bacteria</taxon>
        <taxon>Bacillati</taxon>
        <taxon>Cyanobacteriota</taxon>
        <taxon>Cyanophyceae</taxon>
        <taxon>Desertifilales</taxon>
        <taxon>Desertifilaceae</taxon>
        <taxon>Roseofilum</taxon>
    </lineage>
</organism>
<sequence length="71" mass="8229">MSESNSTQASPQEIEEVIRELEQYRERLVNDFLGASRKAKFSKKQALDDLANHQEILKIDRALQELRGNQN</sequence>
<keyword evidence="2" id="KW-1185">Reference proteome</keyword>
<dbReference type="EMBL" id="MLAW01000016">
    <property type="protein sequence ID" value="OJJ25486.1"/>
    <property type="molecule type" value="Genomic_DNA"/>
</dbReference>
<dbReference type="AlphaFoldDB" id="A0A1L9QS86"/>
<name>A0A1L9QS86_9CYAN</name>
<dbReference type="STRING" id="1925591.BI308_10960"/>
<accession>A0A1L9QS86</accession>
<dbReference type="GO" id="GO:0016740">
    <property type="term" value="F:transferase activity"/>
    <property type="evidence" value="ECO:0007669"/>
    <property type="project" value="UniProtKB-KW"/>
</dbReference>